<reference evidence="2" key="1">
    <citation type="submission" date="2015-06" db="UniProtKB">
        <authorList>
            <consortium name="EnsemblPlants"/>
        </authorList>
    </citation>
    <scope>IDENTIFICATION</scope>
</reference>
<dbReference type="EnsemblPlants" id="EMT19929">
    <property type="protein sequence ID" value="EMT19929"/>
    <property type="gene ID" value="F775_24905"/>
</dbReference>
<feature type="region of interest" description="Disordered" evidence="1">
    <location>
        <begin position="1"/>
        <end position="77"/>
    </location>
</feature>
<proteinExistence type="predicted"/>
<sequence>MSKLDRERVSARPVNEQRSGDLRFTKGFSAAIEGQPIDGDDNNEVAARGSSGNGEDVDRQQQRPSLPSAAMPQFYSD</sequence>
<evidence type="ECO:0000313" key="2">
    <source>
        <dbReference type="EnsemblPlants" id="EMT19929"/>
    </source>
</evidence>
<protein>
    <submittedName>
        <fullName evidence="2">Uncharacterized protein</fullName>
    </submittedName>
</protein>
<organism evidence="2">
    <name type="scientific">Aegilops tauschii</name>
    <name type="common">Tausch's goatgrass</name>
    <name type="synonym">Aegilops squarrosa</name>
    <dbReference type="NCBI Taxonomy" id="37682"/>
    <lineage>
        <taxon>Eukaryota</taxon>
        <taxon>Viridiplantae</taxon>
        <taxon>Streptophyta</taxon>
        <taxon>Embryophyta</taxon>
        <taxon>Tracheophyta</taxon>
        <taxon>Spermatophyta</taxon>
        <taxon>Magnoliopsida</taxon>
        <taxon>Liliopsida</taxon>
        <taxon>Poales</taxon>
        <taxon>Poaceae</taxon>
        <taxon>BOP clade</taxon>
        <taxon>Pooideae</taxon>
        <taxon>Triticodae</taxon>
        <taxon>Triticeae</taxon>
        <taxon>Triticinae</taxon>
        <taxon>Aegilops</taxon>
    </lineage>
</organism>
<feature type="compositionally biased region" description="Basic and acidic residues" evidence="1">
    <location>
        <begin position="1"/>
        <end position="10"/>
    </location>
</feature>
<evidence type="ECO:0000256" key="1">
    <source>
        <dbReference type="SAM" id="MobiDB-lite"/>
    </source>
</evidence>
<dbReference type="AlphaFoldDB" id="N1R196"/>
<name>N1R196_AEGTA</name>
<accession>N1R196</accession>